<dbReference type="RefSeq" id="WP_191756755.1">
    <property type="nucleotide sequence ID" value="NZ_VJXY01000005.1"/>
</dbReference>
<evidence type="ECO:0000313" key="2">
    <source>
        <dbReference type="EMBL" id="MBD6615503.1"/>
    </source>
</evidence>
<protein>
    <recommendedName>
        <fullName evidence="4">PEP-CTERM sorting domain-containing protein</fullName>
    </recommendedName>
</protein>
<sequence>MLLIATSAVISSSTAAQAVKFNFSYAPGTSLEQMLSFEIAGGVWSNYLADNVTINIHVEMTDKLPGGVIGGALPGIRADQPYETWRNQLAGDRTSADDQFVFDNQQDDADKFTALIDGYKVDNNYKLKMTRANAKALKMLDGNNTGLDGYVLMNKLPSSSVTWNYDVLGNVPNRTLDFLSVGIHELGHQLGFVSGIDKAGWLTQKTQYDAAHQSDFYATLNGKLDNTTPLDTFRFSSQSVKEAGSGDSWIDMSVGGKPYFSTDGGKTPLGYFSTGENTSLGGDGDQASHWKEQSTPLGIMNPKLGSGQYRSISTLDQRVMDAIGWDLQKQKIDLASLQTQAKTRLALRLGKTVAWLDANPEEAASLLTKDRTLDVQTMIEQSKVYEWRSSSSSGWWQGGVWQHFLEEKIPSSMTNAQTEAIAVPEPSLTGGLVLGSGFLGIRFLLKHRDQKQANK</sequence>
<accession>A0AA40SUI2</accession>
<evidence type="ECO:0000313" key="3">
    <source>
        <dbReference type="Proteomes" id="UP001165986"/>
    </source>
</evidence>
<feature type="signal peptide" evidence="1">
    <location>
        <begin position="1"/>
        <end position="18"/>
    </location>
</feature>
<dbReference type="EMBL" id="VJXY01000005">
    <property type="protein sequence ID" value="MBD6615503.1"/>
    <property type="molecule type" value="Genomic_DNA"/>
</dbReference>
<proteinExistence type="predicted"/>
<evidence type="ECO:0008006" key="4">
    <source>
        <dbReference type="Google" id="ProtNLM"/>
    </source>
</evidence>
<feature type="chain" id="PRO_5041433038" description="PEP-CTERM sorting domain-containing protein" evidence="1">
    <location>
        <begin position="19"/>
        <end position="455"/>
    </location>
</feature>
<keyword evidence="3" id="KW-1185">Reference proteome</keyword>
<dbReference type="SUPFAM" id="SSF55486">
    <property type="entry name" value="Metalloproteases ('zincins'), catalytic domain"/>
    <property type="match status" value="1"/>
</dbReference>
<organism evidence="2 3">
    <name type="scientific">Komarekiella delphini-convector SJRDD-AB1</name>
    <dbReference type="NCBI Taxonomy" id="2593771"/>
    <lineage>
        <taxon>Bacteria</taxon>
        <taxon>Bacillati</taxon>
        <taxon>Cyanobacteriota</taxon>
        <taxon>Cyanophyceae</taxon>
        <taxon>Nostocales</taxon>
        <taxon>Nostocaceae</taxon>
        <taxon>Komarekiella</taxon>
        <taxon>Komarekiella delphini-convector</taxon>
    </lineage>
</organism>
<gene>
    <name evidence="2" type="ORF">FNW02_06535</name>
</gene>
<name>A0AA40SUI2_9NOST</name>
<dbReference type="Proteomes" id="UP001165986">
    <property type="component" value="Unassembled WGS sequence"/>
</dbReference>
<dbReference type="AlphaFoldDB" id="A0AA40SUI2"/>
<comment type="caution">
    <text evidence="2">The sequence shown here is derived from an EMBL/GenBank/DDBJ whole genome shotgun (WGS) entry which is preliminary data.</text>
</comment>
<keyword evidence="1" id="KW-0732">Signal</keyword>
<evidence type="ECO:0000256" key="1">
    <source>
        <dbReference type="SAM" id="SignalP"/>
    </source>
</evidence>
<reference evidence="2" key="1">
    <citation type="submission" date="2019-07" db="EMBL/GenBank/DDBJ databases">
        <title>Toxilogical consequences of a new and cryptic species of cyanobacteria (Komarekiella delphini-convector) recovered from the epidermis of a bottlenose dolphin and 1500 ft. in the air.</title>
        <authorList>
            <person name="Brown A.O."/>
            <person name="Dvorak P."/>
            <person name="Villanueva C.D."/>
            <person name="Foss A.J."/>
            <person name="Garvey A.D."/>
            <person name="Gibson Q.A."/>
            <person name="Johansen J.R."/>
            <person name="Casamatta D.A."/>
        </authorList>
    </citation>
    <scope>NUCLEOTIDE SEQUENCE</scope>
    <source>
        <strain evidence="2">SJRDD-AB1</strain>
    </source>
</reference>
<dbReference type="NCBIfam" id="NF038122">
    <property type="entry name" value="metallo_LGF"/>
    <property type="match status" value="1"/>
</dbReference>